<dbReference type="EMBL" id="BART01029029">
    <property type="protein sequence ID" value="GAG96235.1"/>
    <property type="molecule type" value="Genomic_DNA"/>
</dbReference>
<proteinExistence type="predicted"/>
<reference evidence="1" key="1">
    <citation type="journal article" date="2014" name="Front. Microbiol.">
        <title>High frequency of phylogenetically diverse reductive dehalogenase-homologous genes in deep subseafloor sedimentary metagenomes.</title>
        <authorList>
            <person name="Kawai M."/>
            <person name="Futagami T."/>
            <person name="Toyoda A."/>
            <person name="Takaki Y."/>
            <person name="Nishi S."/>
            <person name="Hori S."/>
            <person name="Arai W."/>
            <person name="Tsubouchi T."/>
            <person name="Morono Y."/>
            <person name="Uchiyama I."/>
            <person name="Ito T."/>
            <person name="Fujiyama A."/>
            <person name="Inagaki F."/>
            <person name="Takami H."/>
        </authorList>
    </citation>
    <scope>NUCLEOTIDE SEQUENCE</scope>
    <source>
        <strain evidence="1">Expedition CK06-06</strain>
    </source>
</reference>
<organism evidence="1">
    <name type="scientific">marine sediment metagenome</name>
    <dbReference type="NCBI Taxonomy" id="412755"/>
    <lineage>
        <taxon>unclassified sequences</taxon>
        <taxon>metagenomes</taxon>
        <taxon>ecological metagenomes</taxon>
    </lineage>
</organism>
<protein>
    <submittedName>
        <fullName evidence="1">Uncharacterized protein</fullName>
    </submittedName>
</protein>
<feature type="non-terminal residue" evidence="1">
    <location>
        <position position="31"/>
    </location>
</feature>
<evidence type="ECO:0000313" key="1">
    <source>
        <dbReference type="EMBL" id="GAG96235.1"/>
    </source>
</evidence>
<gene>
    <name evidence="1" type="ORF">S01H4_51038</name>
</gene>
<accession>X1BML0</accession>
<comment type="caution">
    <text evidence="1">The sequence shown here is derived from an EMBL/GenBank/DDBJ whole genome shotgun (WGS) entry which is preliminary data.</text>
</comment>
<dbReference type="AlphaFoldDB" id="X1BML0"/>
<name>X1BML0_9ZZZZ</name>
<sequence length="31" mass="3325">MADVTIEAAADNYVYKMAIRGGVFWTSSTVG</sequence>